<evidence type="ECO:0000313" key="4">
    <source>
        <dbReference type="EMBL" id="CAF3768371.1"/>
    </source>
</evidence>
<gene>
    <name evidence="4" type="ORF">OKA104_LOCUS16665</name>
    <name evidence="3" type="ORF">VCS650_LOCUS6907</name>
</gene>
<dbReference type="InterPro" id="IPR018713">
    <property type="entry name" value="MPAB/Lcp_cat_dom"/>
</dbReference>
<evidence type="ECO:0000256" key="1">
    <source>
        <dbReference type="SAM" id="Phobius"/>
    </source>
</evidence>
<keyword evidence="1" id="KW-0472">Membrane</keyword>
<dbReference type="PANTHER" id="PTHR36124">
    <property type="match status" value="1"/>
</dbReference>
<dbReference type="Proteomes" id="UP000663881">
    <property type="component" value="Unassembled WGS sequence"/>
</dbReference>
<reference evidence="3" key="1">
    <citation type="submission" date="2021-02" db="EMBL/GenBank/DDBJ databases">
        <authorList>
            <person name="Nowell W R."/>
        </authorList>
    </citation>
    <scope>NUCLEOTIDE SEQUENCE</scope>
</reference>
<dbReference type="InterPro" id="IPR046366">
    <property type="entry name" value="MPAB"/>
</dbReference>
<dbReference type="PANTHER" id="PTHR36124:SF1">
    <property type="entry name" value="ER-BOUND OXYGENASE MPAB_MPAB'_RUBBER OXYGENASE CATALYTIC DOMAIN-CONTAINING PROTEIN"/>
    <property type="match status" value="1"/>
</dbReference>
<dbReference type="Pfam" id="PF09995">
    <property type="entry name" value="MPAB_Lcp_cat"/>
    <property type="match status" value="1"/>
</dbReference>
<proteinExistence type="predicted"/>
<protein>
    <recommendedName>
        <fullName evidence="2">ER-bound oxygenase mpaB/mpaB'/Rubber oxygenase catalytic domain-containing protein</fullName>
    </recommendedName>
</protein>
<evidence type="ECO:0000313" key="5">
    <source>
        <dbReference type="Proteomes" id="UP000663891"/>
    </source>
</evidence>
<organism evidence="3 5">
    <name type="scientific">Adineta steineri</name>
    <dbReference type="NCBI Taxonomy" id="433720"/>
    <lineage>
        <taxon>Eukaryota</taxon>
        <taxon>Metazoa</taxon>
        <taxon>Spiralia</taxon>
        <taxon>Gnathifera</taxon>
        <taxon>Rotifera</taxon>
        <taxon>Eurotatoria</taxon>
        <taxon>Bdelloidea</taxon>
        <taxon>Adinetida</taxon>
        <taxon>Adinetidae</taxon>
        <taxon>Adineta</taxon>
    </lineage>
</organism>
<comment type="caution">
    <text evidence="3">The sequence shown here is derived from an EMBL/GenBank/DDBJ whole genome shotgun (WGS) entry which is preliminary data.</text>
</comment>
<dbReference type="AlphaFoldDB" id="A0A813WQ54"/>
<keyword evidence="1" id="KW-1133">Transmembrane helix</keyword>
<feature type="domain" description="ER-bound oxygenase mpaB/mpaB'/Rubber oxygenase catalytic" evidence="2">
    <location>
        <begin position="69"/>
        <end position="258"/>
    </location>
</feature>
<name>A0A813WQ54_9BILA</name>
<feature type="transmembrane region" description="Helical" evidence="1">
    <location>
        <begin position="220"/>
        <end position="241"/>
    </location>
</feature>
<dbReference type="EMBL" id="CAJOAY010000964">
    <property type="protein sequence ID" value="CAF3768371.1"/>
    <property type="molecule type" value="Genomic_DNA"/>
</dbReference>
<keyword evidence="1" id="KW-0812">Transmembrane</keyword>
<dbReference type="OrthoDB" id="545169at2759"/>
<dbReference type="EMBL" id="CAJNON010000043">
    <property type="protein sequence ID" value="CAF0855563.1"/>
    <property type="molecule type" value="Genomic_DNA"/>
</dbReference>
<dbReference type="Proteomes" id="UP000663891">
    <property type="component" value="Unassembled WGS sequence"/>
</dbReference>
<evidence type="ECO:0000259" key="2">
    <source>
        <dbReference type="Pfam" id="PF09995"/>
    </source>
</evidence>
<accession>A0A813WQ54</accession>
<evidence type="ECO:0000313" key="3">
    <source>
        <dbReference type="EMBL" id="CAF0855563.1"/>
    </source>
</evidence>
<dbReference type="GO" id="GO:0016491">
    <property type="term" value="F:oxidoreductase activity"/>
    <property type="evidence" value="ECO:0007669"/>
    <property type="project" value="InterPro"/>
</dbReference>
<sequence>MLVIVLLIFFIICLLILFYRIRLQWYLAYKQNLVNLNAEQIYHHLCCYEFPFECFYGINLAFYRTFVSPTISKVYRQTNTIAGETEKRVNDTDILMHAWVDYGLDSDEGQASIEHLNNIHGVFSNRTRNEDFVYVLCCFIVDTIRMIDVFGWRQLDNTEKQALFIFYEKVGQKMNLKNLPKSLEGVYILVNDYTNSDISATETESGSILTNAIHILVQKWYGLLLPASIIRILLNGLLYVVGGEMFHKKLGLKQPSSLTLYIIFALGTLRRDFMHFMPPRIVPHRLSDLLMKQNYMCPAGKSNFLQVGPSKILASVAQKEKQ</sequence>